<dbReference type="PANTHER" id="PTHR22870:SF408">
    <property type="entry name" value="OS09G0560450 PROTEIN"/>
    <property type="match status" value="1"/>
</dbReference>
<dbReference type="InterPro" id="IPR051210">
    <property type="entry name" value="Ub_ligase/GEF_domain"/>
</dbReference>
<dbReference type="Pfam" id="PF00415">
    <property type="entry name" value="RCC1"/>
    <property type="match status" value="3"/>
</dbReference>
<keyword evidence="4" id="KW-1185">Reference proteome</keyword>
<accession>A0ABX8JJE1</accession>
<protein>
    <submittedName>
        <fullName evidence="3">Chromosome condensation regulator RCC1</fullName>
    </submittedName>
</protein>
<dbReference type="PROSITE" id="PS50012">
    <property type="entry name" value="RCC1_3"/>
    <property type="match status" value="4"/>
</dbReference>
<dbReference type="InterPro" id="IPR000408">
    <property type="entry name" value="Reg_chr_condens"/>
</dbReference>
<evidence type="ECO:0000256" key="1">
    <source>
        <dbReference type="ARBA" id="ARBA00022737"/>
    </source>
</evidence>
<organism evidence="3 4">
    <name type="scientific">Geomonas diazotrophica</name>
    <dbReference type="NCBI Taxonomy" id="2843197"/>
    <lineage>
        <taxon>Bacteria</taxon>
        <taxon>Pseudomonadati</taxon>
        <taxon>Thermodesulfobacteriota</taxon>
        <taxon>Desulfuromonadia</taxon>
        <taxon>Geobacterales</taxon>
        <taxon>Geobacteraceae</taxon>
        <taxon>Geomonas</taxon>
    </lineage>
</organism>
<dbReference type="EMBL" id="CP076724">
    <property type="protein sequence ID" value="QWV96744.1"/>
    <property type="molecule type" value="Genomic_DNA"/>
</dbReference>
<keyword evidence="2" id="KW-0732">Signal</keyword>
<evidence type="ECO:0000256" key="2">
    <source>
        <dbReference type="SAM" id="SignalP"/>
    </source>
</evidence>
<reference evidence="3 4" key="1">
    <citation type="submission" date="2021-06" db="EMBL/GenBank/DDBJ databases">
        <title>Gemonas diversity in paddy soil.</title>
        <authorList>
            <person name="Liu G."/>
        </authorList>
    </citation>
    <scope>NUCLEOTIDE SEQUENCE [LARGE SCALE GENOMIC DNA]</scope>
    <source>
        <strain evidence="3 4">RG29</strain>
    </source>
</reference>
<proteinExistence type="predicted"/>
<gene>
    <name evidence="3" type="ORF">KP005_15495</name>
</gene>
<dbReference type="Proteomes" id="UP000683493">
    <property type="component" value="Chromosome"/>
</dbReference>
<evidence type="ECO:0000313" key="3">
    <source>
        <dbReference type="EMBL" id="QWV96744.1"/>
    </source>
</evidence>
<dbReference type="PANTHER" id="PTHR22870">
    <property type="entry name" value="REGULATOR OF CHROMOSOME CONDENSATION"/>
    <property type="match status" value="1"/>
</dbReference>
<evidence type="ECO:0000313" key="4">
    <source>
        <dbReference type="Proteomes" id="UP000683493"/>
    </source>
</evidence>
<dbReference type="PROSITE" id="PS51257">
    <property type="entry name" value="PROKAR_LIPOPROTEIN"/>
    <property type="match status" value="1"/>
</dbReference>
<keyword evidence="1" id="KW-0677">Repeat</keyword>
<feature type="chain" id="PRO_5046877862" evidence="2">
    <location>
        <begin position="25"/>
        <end position="453"/>
    </location>
</feature>
<sequence length="453" mass="47436">MQTRGRFKVLICAGLLTAALSGCGGSSSKDHIPSTVTIFYSHSVIFRNHSTFTMGYNGFGQLGDGTLTKREVAVHVPGMDNMVLPGAKAVAGNEHTMVFGNITSLVSSWGYNLYGQLGAGSKVSTTYPDAYSSKPVEVWMHATVTDIAAGGYHSLAVAGDKLYAWGQNTYHQVGNNSTTNATAPVQVTTGRDGEDLTLLHPLQVAAGGLHSLALLTTGGGTPVNYVYAWGGNSYGQVGFGKTSFGTYSTSCARPRKVTFPDTLTGTIEQVAALGSASLALEVQRGNLGAIASEILWGWGYNDAGELGDLIEHGNVTPLTLKSSPDPVPVFTVTGKVIKKMVTGTNHILLLLGDPGNDGSDGSYEIQSIGNNYYGQLGNGTFTNSSSLVYVLQTFGGAHFAGATDIAAFGTCSFAKVNGVWYGWGNNSMGQLGNTVDTTSGVPYFKVPVTVKFQ</sequence>
<name>A0ABX8JJE1_9BACT</name>
<feature type="signal peptide" evidence="2">
    <location>
        <begin position="1"/>
        <end position="24"/>
    </location>
</feature>